<sequence length="233" mass="24850">MNNDDNVCDGLDSHATYVGSVILDCLGNASRKADLRIAKVLENGRGSSYDAYTAILDLADRHVQLINCSWGGKTDNKMLAFAMKYAAEHNSIVVCSSGNDGGAVAYPAKYSDTIAVSACDSDGKIADFSNTGSEITYCAPGVDIVVDGVENSRRIVSGTSFSAPAITSMSAISIMDNTKIYISFNHSDYNGYKFNRSELQPGDYTVSVFARYNSGEGPESSVGWSSSTTFVIK</sequence>
<dbReference type="AlphaFoldDB" id="R7B0Y5"/>
<evidence type="ECO:0000256" key="1">
    <source>
        <dbReference type="ARBA" id="ARBA00011073"/>
    </source>
</evidence>
<keyword evidence="2" id="KW-0645">Protease</keyword>
<dbReference type="GO" id="GO:0006508">
    <property type="term" value="P:proteolysis"/>
    <property type="evidence" value="ECO:0007669"/>
    <property type="project" value="UniProtKB-KW"/>
</dbReference>
<evidence type="ECO:0000256" key="5">
    <source>
        <dbReference type="PROSITE-ProRule" id="PRU01240"/>
    </source>
</evidence>
<reference evidence="7" key="1">
    <citation type="submission" date="2012-11" db="EMBL/GenBank/DDBJ databases">
        <title>Dependencies among metagenomic species, viruses, plasmids and units of genetic variation.</title>
        <authorList>
            <person name="Nielsen H.B."/>
            <person name="Almeida M."/>
            <person name="Juncker A.S."/>
            <person name="Rasmussen S."/>
            <person name="Li J."/>
            <person name="Sunagawa S."/>
            <person name="Plichta D."/>
            <person name="Gautier L."/>
            <person name="Le Chatelier E."/>
            <person name="Peletier E."/>
            <person name="Bonde I."/>
            <person name="Nielsen T."/>
            <person name="Manichanh C."/>
            <person name="Arumugam M."/>
            <person name="Batto J."/>
            <person name="Santos M.B.Q.D."/>
            <person name="Blom N."/>
            <person name="Borruel N."/>
            <person name="Burgdorf K.S."/>
            <person name="Boumezbeur F."/>
            <person name="Casellas F."/>
            <person name="Dore J."/>
            <person name="Guarner F."/>
            <person name="Hansen T."/>
            <person name="Hildebrand F."/>
            <person name="Kaas R.S."/>
            <person name="Kennedy S."/>
            <person name="Kristiansen K."/>
            <person name="Kultima J.R."/>
            <person name="Leonard P."/>
            <person name="Levenez F."/>
            <person name="Lund O."/>
            <person name="Moumen B."/>
            <person name="Le Paslier D."/>
            <person name="Pons N."/>
            <person name="Pedersen O."/>
            <person name="Prifti E."/>
            <person name="Qin J."/>
            <person name="Raes J."/>
            <person name="Tap J."/>
            <person name="Tims S."/>
            <person name="Ussery D.W."/>
            <person name="Yamada T."/>
            <person name="MetaHit consortium"/>
            <person name="Renault P."/>
            <person name="Sicheritz-Ponten T."/>
            <person name="Bork P."/>
            <person name="Wang J."/>
            <person name="Brunak S."/>
            <person name="Ehrlich S.D."/>
        </authorList>
    </citation>
    <scope>NUCLEOTIDE SEQUENCE [LARGE SCALE GENOMIC DNA]</scope>
</reference>
<evidence type="ECO:0000259" key="6">
    <source>
        <dbReference type="Pfam" id="PF00082"/>
    </source>
</evidence>
<proteinExistence type="inferred from homology"/>
<dbReference type="GO" id="GO:0004252">
    <property type="term" value="F:serine-type endopeptidase activity"/>
    <property type="evidence" value="ECO:0007669"/>
    <property type="project" value="InterPro"/>
</dbReference>
<comment type="caution">
    <text evidence="5">Lacks conserved residue(s) required for the propagation of feature annotation.</text>
</comment>
<dbReference type="Pfam" id="PF00082">
    <property type="entry name" value="Peptidase_S8"/>
    <property type="match status" value="1"/>
</dbReference>
<dbReference type="PANTHER" id="PTHR43806:SF11">
    <property type="entry name" value="CEREVISIN-RELATED"/>
    <property type="match status" value="1"/>
</dbReference>
<evidence type="ECO:0000256" key="2">
    <source>
        <dbReference type="ARBA" id="ARBA00022670"/>
    </source>
</evidence>
<keyword evidence="4" id="KW-0720">Serine protease</keyword>
<evidence type="ECO:0000313" key="8">
    <source>
        <dbReference type="Proteomes" id="UP000018141"/>
    </source>
</evidence>
<evidence type="ECO:0000256" key="3">
    <source>
        <dbReference type="ARBA" id="ARBA00022801"/>
    </source>
</evidence>
<dbReference type="Proteomes" id="UP000018141">
    <property type="component" value="Unassembled WGS sequence"/>
</dbReference>
<dbReference type="PANTHER" id="PTHR43806">
    <property type="entry name" value="PEPTIDASE S8"/>
    <property type="match status" value="1"/>
</dbReference>
<accession>R7B0Y5</accession>
<evidence type="ECO:0000313" key="7">
    <source>
        <dbReference type="EMBL" id="CDD57171.1"/>
    </source>
</evidence>
<dbReference type="PROSITE" id="PS51892">
    <property type="entry name" value="SUBTILASE"/>
    <property type="match status" value="1"/>
</dbReference>
<evidence type="ECO:0000256" key="4">
    <source>
        <dbReference type="ARBA" id="ARBA00022825"/>
    </source>
</evidence>
<dbReference type="Gene3D" id="3.40.50.200">
    <property type="entry name" value="Peptidase S8/S53 domain"/>
    <property type="match status" value="1"/>
</dbReference>
<dbReference type="InterPro" id="IPR000209">
    <property type="entry name" value="Peptidase_S8/S53_dom"/>
</dbReference>
<feature type="domain" description="Peptidase S8/S53" evidence="6">
    <location>
        <begin position="12"/>
        <end position="175"/>
    </location>
</feature>
<protein>
    <recommendedName>
        <fullName evidence="6">Peptidase S8/S53 domain-containing protein</fullName>
    </recommendedName>
</protein>
<dbReference type="InterPro" id="IPR050131">
    <property type="entry name" value="Peptidase_S8_subtilisin-like"/>
</dbReference>
<dbReference type="SUPFAM" id="SSF52743">
    <property type="entry name" value="Subtilisin-like"/>
    <property type="match status" value="1"/>
</dbReference>
<name>R7B0Y5_9FIRM</name>
<organism evidence="7 8">
    <name type="scientific">Bacteroides pectinophilus CAG:437</name>
    <dbReference type="NCBI Taxonomy" id="1263051"/>
    <lineage>
        <taxon>Bacteria</taxon>
        <taxon>Bacillati</taxon>
        <taxon>Bacillota</taxon>
        <taxon>Clostridia</taxon>
        <taxon>Eubacteriales</taxon>
    </lineage>
</organism>
<dbReference type="EMBL" id="CBHH010000044">
    <property type="protein sequence ID" value="CDD57171.1"/>
    <property type="molecule type" value="Genomic_DNA"/>
</dbReference>
<dbReference type="InterPro" id="IPR036852">
    <property type="entry name" value="Peptidase_S8/S53_dom_sf"/>
</dbReference>
<keyword evidence="3" id="KW-0378">Hydrolase</keyword>
<comment type="similarity">
    <text evidence="1 5">Belongs to the peptidase S8 family.</text>
</comment>
<comment type="caution">
    <text evidence="7">The sequence shown here is derived from an EMBL/GenBank/DDBJ whole genome shotgun (WGS) entry which is preliminary data.</text>
</comment>
<gene>
    <name evidence="7" type="ORF">BN656_01460</name>
</gene>